<evidence type="ECO:0000313" key="2">
    <source>
        <dbReference type="Proteomes" id="UP000266861"/>
    </source>
</evidence>
<dbReference type="AlphaFoldDB" id="A0A397J2K9"/>
<dbReference type="OrthoDB" id="2455570at2759"/>
<comment type="caution">
    <text evidence="1">The sequence shown here is derived from an EMBL/GenBank/DDBJ whole genome shotgun (WGS) entry which is preliminary data.</text>
</comment>
<keyword evidence="2" id="KW-1185">Reference proteome</keyword>
<protein>
    <submittedName>
        <fullName evidence="1">Uncharacterized protein</fullName>
    </submittedName>
</protein>
<sequence length="178" mass="20441">MTITITRNDVNAIMTSILNGNQTIIIYRGSRNVRSIDIINKLIISCNTRGLNYNSAELRTISARCWSNLKNYPIHFRRRYSRMANIANDYFERNPAVSSLQLSNSYRVIPLRISTSDASRLQRELIELPLPRSLEEAETMLRNRPLPTQENPIVNERDDTPMNLFASMLIEGSASAFY</sequence>
<evidence type="ECO:0000313" key="1">
    <source>
        <dbReference type="EMBL" id="RHZ82519.1"/>
    </source>
</evidence>
<dbReference type="Proteomes" id="UP000266861">
    <property type="component" value="Unassembled WGS sequence"/>
</dbReference>
<reference evidence="1 2" key="1">
    <citation type="submission" date="2018-08" db="EMBL/GenBank/DDBJ databases">
        <title>Genome and evolution of the arbuscular mycorrhizal fungus Diversispora epigaea (formerly Glomus versiforme) and its bacterial endosymbionts.</title>
        <authorList>
            <person name="Sun X."/>
            <person name="Fei Z."/>
            <person name="Harrison M."/>
        </authorList>
    </citation>
    <scope>NUCLEOTIDE SEQUENCE [LARGE SCALE GENOMIC DNA]</scope>
    <source>
        <strain evidence="1 2">IT104</strain>
    </source>
</reference>
<accession>A0A397J2K9</accession>
<gene>
    <name evidence="1" type="ORF">Glove_109g304</name>
</gene>
<dbReference type="EMBL" id="PQFF01000102">
    <property type="protein sequence ID" value="RHZ82519.1"/>
    <property type="molecule type" value="Genomic_DNA"/>
</dbReference>
<proteinExistence type="predicted"/>
<organism evidence="1 2">
    <name type="scientific">Diversispora epigaea</name>
    <dbReference type="NCBI Taxonomy" id="1348612"/>
    <lineage>
        <taxon>Eukaryota</taxon>
        <taxon>Fungi</taxon>
        <taxon>Fungi incertae sedis</taxon>
        <taxon>Mucoromycota</taxon>
        <taxon>Glomeromycotina</taxon>
        <taxon>Glomeromycetes</taxon>
        <taxon>Diversisporales</taxon>
        <taxon>Diversisporaceae</taxon>
        <taxon>Diversispora</taxon>
    </lineage>
</organism>
<name>A0A397J2K9_9GLOM</name>